<organism evidence="2 3">
    <name type="scientific">Sphingomonas kyungheensis</name>
    <dbReference type="NCBI Taxonomy" id="1069987"/>
    <lineage>
        <taxon>Bacteria</taxon>
        <taxon>Pseudomonadati</taxon>
        <taxon>Pseudomonadota</taxon>
        <taxon>Alphaproteobacteria</taxon>
        <taxon>Sphingomonadales</taxon>
        <taxon>Sphingomonadaceae</taxon>
        <taxon>Sphingomonas</taxon>
    </lineage>
</organism>
<feature type="transmembrane region" description="Helical" evidence="1">
    <location>
        <begin position="20"/>
        <end position="44"/>
    </location>
</feature>
<dbReference type="InterPro" id="IPR021279">
    <property type="entry name" value="DUF2721"/>
</dbReference>
<evidence type="ECO:0000313" key="3">
    <source>
        <dbReference type="Proteomes" id="UP001367771"/>
    </source>
</evidence>
<keyword evidence="3" id="KW-1185">Reference proteome</keyword>
<evidence type="ECO:0000256" key="1">
    <source>
        <dbReference type="SAM" id="Phobius"/>
    </source>
</evidence>
<feature type="transmembrane region" description="Helical" evidence="1">
    <location>
        <begin position="111"/>
        <end position="138"/>
    </location>
</feature>
<dbReference type="EMBL" id="JBBBDM010000008">
    <property type="protein sequence ID" value="MEI5688320.1"/>
    <property type="molecule type" value="Genomic_DNA"/>
</dbReference>
<evidence type="ECO:0000313" key="2">
    <source>
        <dbReference type="EMBL" id="MEI5688320.1"/>
    </source>
</evidence>
<accession>A0ABU8H5I2</accession>
<dbReference type="Pfam" id="PF11026">
    <property type="entry name" value="DUF2721"/>
    <property type="match status" value="1"/>
</dbReference>
<keyword evidence="1" id="KW-0472">Membrane</keyword>
<protein>
    <submittedName>
        <fullName evidence="2">DUF2721 domain-containing protein</fullName>
    </submittedName>
</protein>
<name>A0ABU8H5I2_9SPHN</name>
<sequence>MRRRIHGGAAPMTPAPLNSAAHVIQLALTPIFLLTAVGSLLNVFSTRLARVLDRVHALKAAGHGTRYELDRLRLRSKVLDAAVLSAAAAGGLTCCAAATIFFGVLRDTGTATVLFGLFGAALVAAIVALACFATEVFLSGRAIREHLDEAEMPGQGGA</sequence>
<comment type="caution">
    <text evidence="2">The sequence shown here is derived from an EMBL/GenBank/DDBJ whole genome shotgun (WGS) entry which is preliminary data.</text>
</comment>
<feature type="transmembrane region" description="Helical" evidence="1">
    <location>
        <begin position="81"/>
        <end position="105"/>
    </location>
</feature>
<dbReference type="Proteomes" id="UP001367771">
    <property type="component" value="Unassembled WGS sequence"/>
</dbReference>
<reference evidence="2 3" key="1">
    <citation type="journal article" date="2013" name="Int. J. Syst. Evol. Microbiol.">
        <title>Sphingomonas kyungheensis sp. nov., a bacterium with ginsenoside-converting activity isolated from soil of a ginseng field.</title>
        <authorList>
            <person name="Son H.M."/>
            <person name="Yang J.E."/>
            <person name="Park Y."/>
            <person name="Han C.K."/>
            <person name="Kim S.G."/>
            <person name="Kook M."/>
            <person name="Yi T.H."/>
        </authorList>
    </citation>
    <scope>NUCLEOTIDE SEQUENCE [LARGE SCALE GENOMIC DNA]</scope>
    <source>
        <strain evidence="2 3">LMG 26582</strain>
    </source>
</reference>
<keyword evidence="1" id="KW-1133">Transmembrane helix</keyword>
<keyword evidence="1" id="KW-0812">Transmembrane</keyword>
<gene>
    <name evidence="2" type="ORF">V8201_14615</name>
</gene>
<proteinExistence type="predicted"/>